<evidence type="ECO:0000256" key="1">
    <source>
        <dbReference type="SAM" id="Phobius"/>
    </source>
</evidence>
<feature type="transmembrane region" description="Helical" evidence="1">
    <location>
        <begin position="6"/>
        <end position="22"/>
    </location>
</feature>
<proteinExistence type="predicted"/>
<name>A0A3B0TF25_9ZZZZ</name>
<organism evidence="2">
    <name type="scientific">hydrothermal vent metagenome</name>
    <dbReference type="NCBI Taxonomy" id="652676"/>
    <lineage>
        <taxon>unclassified sequences</taxon>
        <taxon>metagenomes</taxon>
        <taxon>ecological metagenomes</taxon>
    </lineage>
</organism>
<reference evidence="2" key="1">
    <citation type="submission" date="2018-06" db="EMBL/GenBank/DDBJ databases">
        <authorList>
            <person name="Zhirakovskaya E."/>
        </authorList>
    </citation>
    <scope>NUCLEOTIDE SEQUENCE</scope>
</reference>
<keyword evidence="1" id="KW-0472">Membrane</keyword>
<keyword evidence="1" id="KW-0812">Transmembrane</keyword>
<sequence length="129" mass="15345">MKLIKGFAIVILVLGFIFYFFNKKNLSEDKRVESHTKNLEYLTLENYVLIRESPYSDELSKYTIKRKENELRFTRKNNGYTLFFLSLEANNKKVKLVGLDGYGARDKEFVQYIRNLVDKIKRKESSDKK</sequence>
<gene>
    <name evidence="2" type="ORF">MNBD_BACTEROID03-2268</name>
</gene>
<dbReference type="EMBL" id="UOEL01000075">
    <property type="protein sequence ID" value="VAW11947.1"/>
    <property type="molecule type" value="Genomic_DNA"/>
</dbReference>
<dbReference type="AlphaFoldDB" id="A0A3B0TF25"/>
<protein>
    <submittedName>
        <fullName evidence="2">Uncharacterized protein</fullName>
    </submittedName>
</protein>
<evidence type="ECO:0000313" key="2">
    <source>
        <dbReference type="EMBL" id="VAW11947.1"/>
    </source>
</evidence>
<accession>A0A3B0TF25</accession>
<keyword evidence="1" id="KW-1133">Transmembrane helix</keyword>